<dbReference type="EMBL" id="PCYM01000002">
    <property type="protein sequence ID" value="PIR47755.1"/>
    <property type="molecule type" value="Genomic_DNA"/>
</dbReference>
<feature type="compositionally biased region" description="Basic residues" evidence="1">
    <location>
        <begin position="622"/>
        <end position="636"/>
    </location>
</feature>
<sequence length="636" mass="68636">MPIRLRLADNEEVSEEMPTGLSFGDIRTLGLLEVAEIGTRLALPSGIEVVRTESGLGFITKTAPVSTAAPAPKAEVVQTARPAAKEPRVTAQVADIFGGSVAVPSGRLAVDASVPVPAPKAEVVQTATAPPAAKIEIKTGSAQVADIVEDEARLEREKKAAAHAANLAARAAIIPGLVVALVALAKEFLKEGGHMAGIFLEEAYVKSGPFATRVVAEGIETIENSVVMDGRAILNALRALNSNHPLRGMVDAMVLHGPHAVHYDRILINRNPKGKVWILPLWAPVASAVTDRLRNELVGVARYTKLKNELRRRLSGGAVVKGGRKIARHPNGGVDWDRLHDKFEGKESLEGRKVAWGHIALIGDWAFCLDATDYDKTTVVAVAAELTDEGRKEEQAKVLQDINWANRSVNGVKLIPFNTRQTPEGAYRVDRILKQDGTCPISGQEIPQQKGGAFHFLVYAPRGGSDPAQLVEEMGYVPLRPWVGYALLEDLSILPTDWEVWQRWEIVTRFSATVSFVADKSIKLEPASPRKSKGSVSLSSRKLKEERSDADARKALGGGKKKKGGGSKKTTRRLRARTPMSVTDRLIESWEHKSPEEFGIMANAMIGGTKKSAGSSNEPAAKKKGKGKKPKPNNEA</sequence>
<dbReference type="AlphaFoldDB" id="A0A2H0RPR9"/>
<proteinExistence type="predicted"/>
<gene>
    <name evidence="2" type="ORF">COV06_02055</name>
</gene>
<evidence type="ECO:0000256" key="1">
    <source>
        <dbReference type="SAM" id="MobiDB-lite"/>
    </source>
</evidence>
<reference evidence="2 3" key="1">
    <citation type="submission" date="2017-09" db="EMBL/GenBank/DDBJ databases">
        <title>Depth-based differentiation of microbial function through sediment-hosted aquifers and enrichment of novel symbionts in the deep terrestrial subsurface.</title>
        <authorList>
            <person name="Probst A.J."/>
            <person name="Ladd B."/>
            <person name="Jarett J.K."/>
            <person name="Geller-Mcgrath D.E."/>
            <person name="Sieber C.M."/>
            <person name="Emerson J.B."/>
            <person name="Anantharaman K."/>
            <person name="Thomas B.C."/>
            <person name="Malmstrom R."/>
            <person name="Stieglmeier M."/>
            <person name="Klingl A."/>
            <person name="Woyke T."/>
            <person name="Ryan C.M."/>
            <person name="Banfield J.F."/>
        </authorList>
    </citation>
    <scope>NUCLEOTIDE SEQUENCE [LARGE SCALE GENOMIC DNA]</scope>
    <source>
        <strain evidence="2">CG10_big_fil_rev_8_21_14_0_10_50_16</strain>
    </source>
</reference>
<accession>A0A2H0RPR9</accession>
<evidence type="ECO:0000313" key="3">
    <source>
        <dbReference type="Proteomes" id="UP000230084"/>
    </source>
</evidence>
<comment type="caution">
    <text evidence="2">The sequence shown here is derived from an EMBL/GenBank/DDBJ whole genome shotgun (WGS) entry which is preliminary data.</text>
</comment>
<feature type="region of interest" description="Disordered" evidence="1">
    <location>
        <begin position="604"/>
        <end position="636"/>
    </location>
</feature>
<evidence type="ECO:0000313" key="2">
    <source>
        <dbReference type="EMBL" id="PIR47755.1"/>
    </source>
</evidence>
<organism evidence="2 3">
    <name type="scientific">Candidatus Uhrbacteria bacterium CG10_big_fil_rev_8_21_14_0_10_50_16</name>
    <dbReference type="NCBI Taxonomy" id="1975039"/>
    <lineage>
        <taxon>Bacteria</taxon>
        <taxon>Candidatus Uhriibacteriota</taxon>
    </lineage>
</organism>
<feature type="region of interest" description="Disordered" evidence="1">
    <location>
        <begin position="527"/>
        <end position="589"/>
    </location>
</feature>
<dbReference type="Proteomes" id="UP000230084">
    <property type="component" value="Unassembled WGS sequence"/>
</dbReference>
<name>A0A2H0RPR9_9BACT</name>
<feature type="compositionally biased region" description="Basic and acidic residues" evidence="1">
    <location>
        <begin position="542"/>
        <end position="554"/>
    </location>
</feature>
<protein>
    <submittedName>
        <fullName evidence="2">Uncharacterized protein</fullName>
    </submittedName>
</protein>
<feature type="compositionally biased region" description="Basic residues" evidence="1">
    <location>
        <begin position="559"/>
        <end position="576"/>
    </location>
</feature>